<accession>A0A2U1V6D0</accession>
<feature type="signal peptide" evidence="1">
    <location>
        <begin position="1"/>
        <end position="26"/>
    </location>
</feature>
<evidence type="ECO:0000313" key="3">
    <source>
        <dbReference type="Proteomes" id="UP000245048"/>
    </source>
</evidence>
<dbReference type="PROSITE" id="PS51257">
    <property type="entry name" value="PROKAR_LIPOPROTEIN"/>
    <property type="match status" value="1"/>
</dbReference>
<gene>
    <name evidence="2" type="ORF">CR165_05735</name>
</gene>
<dbReference type="OrthoDB" id="7272596at2"/>
<dbReference type="Proteomes" id="UP000245048">
    <property type="component" value="Unassembled WGS sequence"/>
</dbReference>
<reference evidence="3" key="1">
    <citation type="submission" date="2017-10" db="EMBL/GenBank/DDBJ databases">
        <authorList>
            <person name="Toshchakov S.V."/>
            <person name="Goeva M.A."/>
        </authorList>
    </citation>
    <scope>NUCLEOTIDE SEQUENCE [LARGE SCALE GENOMIC DNA]</scope>
    <source>
        <strain evidence="3">JR1/69-1-13</strain>
    </source>
</reference>
<proteinExistence type="predicted"/>
<sequence>MMPRPAVSRPALGLALGLVLAGCALAPPTPPVTLPAAAARGAPAPATAAIRGAAAAFSAPERLHGRPALAALAVAQLEYIAVELPSGRFGDVGMVSPSLLAARDEVRGALGIPSTAPPQAVIDAMAAAATAPGGDPAGPAALPPGLFPLGGAEVWRRLGQLPRLPQANAGTLRALRHWEFGPEEPFEMSSLSRRR</sequence>
<organism evidence="2 3">
    <name type="scientific">Teichococcus aestuarii</name>
    <dbReference type="NCBI Taxonomy" id="568898"/>
    <lineage>
        <taxon>Bacteria</taxon>
        <taxon>Pseudomonadati</taxon>
        <taxon>Pseudomonadota</taxon>
        <taxon>Alphaproteobacteria</taxon>
        <taxon>Acetobacterales</taxon>
        <taxon>Roseomonadaceae</taxon>
        <taxon>Roseomonas</taxon>
    </lineage>
</organism>
<keyword evidence="3" id="KW-1185">Reference proteome</keyword>
<evidence type="ECO:0000256" key="1">
    <source>
        <dbReference type="SAM" id="SignalP"/>
    </source>
</evidence>
<comment type="caution">
    <text evidence="2">The sequence shown here is derived from an EMBL/GenBank/DDBJ whole genome shotgun (WGS) entry which is preliminary data.</text>
</comment>
<dbReference type="RefSeq" id="WP_109516027.1">
    <property type="nucleotide sequence ID" value="NZ_PDOA01000003.1"/>
</dbReference>
<dbReference type="EMBL" id="PDOA01000003">
    <property type="protein sequence ID" value="PWC29452.1"/>
    <property type="molecule type" value="Genomic_DNA"/>
</dbReference>
<protein>
    <submittedName>
        <fullName evidence="2">Uncharacterized protein</fullName>
    </submittedName>
</protein>
<name>A0A2U1V6D0_9PROT</name>
<keyword evidence="1" id="KW-0732">Signal</keyword>
<evidence type="ECO:0000313" key="2">
    <source>
        <dbReference type="EMBL" id="PWC29452.1"/>
    </source>
</evidence>
<feature type="chain" id="PRO_5015545696" evidence="1">
    <location>
        <begin position="27"/>
        <end position="195"/>
    </location>
</feature>
<dbReference type="AlphaFoldDB" id="A0A2U1V6D0"/>